<protein>
    <submittedName>
        <fullName evidence="6">N-carbamoyl-L-amino-acid hydrolase</fullName>
    </submittedName>
</protein>
<reference evidence="6 7" key="1">
    <citation type="submission" date="2016-10" db="EMBL/GenBank/DDBJ databases">
        <authorList>
            <person name="de Groot N.N."/>
        </authorList>
    </citation>
    <scope>NUCLEOTIDE SEQUENCE [LARGE SCALE GENOMIC DNA]</scope>
    <source>
        <strain evidence="6 7">NLAE-zl-G419</strain>
    </source>
</reference>
<dbReference type="GO" id="GO:0016813">
    <property type="term" value="F:hydrolase activity, acting on carbon-nitrogen (but not peptide) bonds, in linear amidines"/>
    <property type="evidence" value="ECO:0007669"/>
    <property type="project" value="InterPro"/>
</dbReference>
<evidence type="ECO:0000313" key="6">
    <source>
        <dbReference type="EMBL" id="SFF61386.1"/>
    </source>
</evidence>
<feature type="binding site" evidence="3">
    <location>
        <position position="91"/>
    </location>
    <ligand>
        <name>Zn(2+)</name>
        <dbReference type="ChEBI" id="CHEBI:29105"/>
        <label>2</label>
    </ligand>
</feature>
<dbReference type="OrthoDB" id="9808195at2"/>
<keyword evidence="3" id="KW-0862">Zinc</keyword>
<dbReference type="InterPro" id="IPR036264">
    <property type="entry name" value="Bact_exopeptidase_dim_dom"/>
</dbReference>
<dbReference type="InterPro" id="IPR011650">
    <property type="entry name" value="Peptidase_M20_dimer"/>
</dbReference>
<dbReference type="PANTHER" id="PTHR32494:SF5">
    <property type="entry name" value="ALLANTOATE AMIDOHYDROLASE"/>
    <property type="match status" value="1"/>
</dbReference>
<feature type="binding site" evidence="3">
    <location>
        <position position="126"/>
    </location>
    <ligand>
        <name>Zn(2+)</name>
        <dbReference type="ChEBI" id="CHEBI:29105"/>
        <label>2</label>
    </ligand>
</feature>
<evidence type="ECO:0000256" key="2">
    <source>
        <dbReference type="ARBA" id="ARBA00022801"/>
    </source>
</evidence>
<dbReference type="Gene3D" id="3.30.70.360">
    <property type="match status" value="1"/>
</dbReference>
<organism evidence="6 7">
    <name type="scientific">Clostridium cadaveris</name>
    <dbReference type="NCBI Taxonomy" id="1529"/>
    <lineage>
        <taxon>Bacteria</taxon>
        <taxon>Bacillati</taxon>
        <taxon>Bacillota</taxon>
        <taxon>Clostridia</taxon>
        <taxon>Eubacteriales</taxon>
        <taxon>Clostridiaceae</taxon>
        <taxon>Clostridium</taxon>
    </lineage>
</organism>
<feature type="binding site" evidence="4">
    <location>
        <position position="276"/>
    </location>
    <ligand>
        <name>allantoate</name>
        <dbReference type="ChEBI" id="CHEBI:17536"/>
    </ligand>
</feature>
<feature type="binding site" evidence="3">
    <location>
        <position position="91"/>
    </location>
    <ligand>
        <name>Zn(2+)</name>
        <dbReference type="ChEBI" id="CHEBI:29105"/>
        <label>1</label>
    </ligand>
</feature>
<keyword evidence="7" id="KW-1185">Reference proteome</keyword>
<evidence type="ECO:0000256" key="1">
    <source>
        <dbReference type="ARBA" id="ARBA00006153"/>
    </source>
</evidence>
<dbReference type="AlphaFoldDB" id="A0A1I2K905"/>
<feature type="domain" description="Peptidase M20 dimerisation" evidence="5">
    <location>
        <begin position="212"/>
        <end position="312"/>
    </location>
</feature>
<feature type="binding site" evidence="3">
    <location>
        <position position="383"/>
    </location>
    <ligand>
        <name>Zn(2+)</name>
        <dbReference type="ChEBI" id="CHEBI:29105"/>
        <label>2</label>
    </ligand>
</feature>
<dbReference type="RefSeq" id="WP_027637479.1">
    <property type="nucleotide sequence ID" value="NZ_BAAACD010000045.1"/>
</dbReference>
<comment type="similarity">
    <text evidence="1">Belongs to the peptidase M20 family.</text>
</comment>
<sequence>MKINFKKVISHINELYECGVQEDGTHSRVAYSKEDIKGREIFMGYFKALGLEPRIDEAGNIIIRMEGKHSSLPAIVIGSHLDTVPDGGKYDGVLGCVGGLCVCETLLENDYKLLHPIEIIVFTDEEGFRFGNGLLGSSAICGVDPMINENDVDMYGESRSKVMSEYGINISKLHKAKRKKDSVHCFLELHIEQGASLYKKDTSIGIVSSIAGVSRYEIVIYGESNHSGSTVMGDRKDALVAAADFISQVPRIVSEYGNEFTVATVGTIKVSPNSVNVIPGICTLNLEIRDQDDEIISLIEKKLTEYLRKVCDESVNSYTFRNISYHEPAPMSSWVKSEIEYSVRELGFDYEIVPSGAFHDSLVMAERFPTGMIFVPSVNGISHSRDEFTRDMDIEKGCQVLLNTVLAIDKD</sequence>
<feature type="binding site" evidence="4">
    <location>
        <position position="215"/>
    </location>
    <ligand>
        <name>allantoate</name>
        <dbReference type="ChEBI" id="CHEBI:17536"/>
    </ligand>
</feature>
<dbReference type="InterPro" id="IPR010158">
    <property type="entry name" value="Amidase_Cbmase"/>
</dbReference>
<dbReference type="PIRSF" id="PIRSF001235">
    <property type="entry name" value="Amidase_carbamoylase"/>
    <property type="match status" value="1"/>
</dbReference>
<keyword evidence="3" id="KW-0479">Metal-binding</keyword>
<dbReference type="SUPFAM" id="SSF55031">
    <property type="entry name" value="Bacterial exopeptidase dimerisation domain"/>
    <property type="match status" value="1"/>
</dbReference>
<feature type="binding site" evidence="3">
    <location>
        <position position="190"/>
    </location>
    <ligand>
        <name>Zn(2+)</name>
        <dbReference type="ChEBI" id="CHEBI:29105"/>
        <label>1</label>
    </ligand>
</feature>
<evidence type="ECO:0000256" key="4">
    <source>
        <dbReference type="PIRSR" id="PIRSR001235-2"/>
    </source>
</evidence>
<evidence type="ECO:0000256" key="3">
    <source>
        <dbReference type="PIRSR" id="PIRSR001235-1"/>
    </source>
</evidence>
<dbReference type="Pfam" id="PF07687">
    <property type="entry name" value="M20_dimer"/>
    <property type="match status" value="1"/>
</dbReference>
<dbReference type="STRING" id="1529.SAMN04487885_10489"/>
<keyword evidence="2 6" id="KW-0378">Hydrolase</keyword>
<dbReference type="Pfam" id="PF01546">
    <property type="entry name" value="Peptidase_M20"/>
    <property type="match status" value="1"/>
</dbReference>
<dbReference type="InterPro" id="IPR002933">
    <property type="entry name" value="Peptidase_M20"/>
</dbReference>
<dbReference type="NCBIfam" id="TIGR01879">
    <property type="entry name" value="hydantase"/>
    <property type="match status" value="1"/>
</dbReference>
<dbReference type="NCBIfam" id="NF006771">
    <property type="entry name" value="PRK09290.1-5"/>
    <property type="match status" value="1"/>
</dbReference>
<dbReference type="Proteomes" id="UP000182135">
    <property type="component" value="Unassembled WGS sequence"/>
</dbReference>
<dbReference type="SUPFAM" id="SSF53187">
    <property type="entry name" value="Zn-dependent exopeptidases"/>
    <property type="match status" value="1"/>
</dbReference>
<gene>
    <name evidence="6" type="ORF">SAMN04487885_10489</name>
</gene>
<evidence type="ECO:0000259" key="5">
    <source>
        <dbReference type="Pfam" id="PF07687"/>
    </source>
</evidence>
<comment type="cofactor">
    <cofactor evidence="3">
        <name>Zn(2+)</name>
        <dbReference type="ChEBI" id="CHEBI:29105"/>
    </cofactor>
    <text evidence="3">Binds 2 Zn(2+) ions per subunit.</text>
</comment>
<name>A0A1I2K905_9CLOT</name>
<feature type="binding site" evidence="3">
    <location>
        <position position="80"/>
    </location>
    <ligand>
        <name>Zn(2+)</name>
        <dbReference type="ChEBI" id="CHEBI:29105"/>
        <label>1</label>
    </ligand>
</feature>
<proteinExistence type="inferred from homology"/>
<dbReference type="EMBL" id="FOOE01000004">
    <property type="protein sequence ID" value="SFF61386.1"/>
    <property type="molecule type" value="Genomic_DNA"/>
</dbReference>
<feature type="binding site" evidence="4">
    <location>
        <position position="289"/>
    </location>
    <ligand>
        <name>allantoate</name>
        <dbReference type="ChEBI" id="CHEBI:17536"/>
    </ligand>
</feature>
<dbReference type="GO" id="GO:0046872">
    <property type="term" value="F:metal ion binding"/>
    <property type="evidence" value="ECO:0007669"/>
    <property type="project" value="UniProtKB-KW"/>
</dbReference>
<dbReference type="Gene3D" id="3.40.630.10">
    <property type="entry name" value="Zn peptidases"/>
    <property type="match status" value="1"/>
</dbReference>
<evidence type="ECO:0000313" key="7">
    <source>
        <dbReference type="Proteomes" id="UP000182135"/>
    </source>
</evidence>
<dbReference type="PANTHER" id="PTHR32494">
    <property type="entry name" value="ALLANTOATE DEIMINASE-RELATED"/>
    <property type="match status" value="1"/>
</dbReference>
<dbReference type="eggNOG" id="COG0624">
    <property type="taxonomic scope" value="Bacteria"/>
</dbReference>
<accession>A0A1I2K905</accession>
<dbReference type="CDD" id="cd03884">
    <property type="entry name" value="M20_bAS"/>
    <property type="match status" value="1"/>
</dbReference>